<keyword evidence="10" id="KW-1185">Reference proteome</keyword>
<proteinExistence type="inferred from homology"/>
<feature type="transmembrane region" description="Helical" evidence="7">
    <location>
        <begin position="52"/>
        <end position="81"/>
    </location>
</feature>
<keyword evidence="5 7" id="KW-1133">Transmembrane helix</keyword>
<protein>
    <recommendedName>
        <fullName evidence="7">TVP38/TMEM64 family membrane protein</fullName>
    </recommendedName>
</protein>
<name>A0A2T0YLH1_9MICC</name>
<dbReference type="GO" id="GO:0005886">
    <property type="term" value="C:plasma membrane"/>
    <property type="evidence" value="ECO:0007669"/>
    <property type="project" value="UniProtKB-SubCell"/>
</dbReference>
<dbReference type="AlphaFoldDB" id="A0A2T0YLH1"/>
<feature type="transmembrane region" description="Helical" evidence="7">
    <location>
        <begin position="164"/>
        <end position="185"/>
    </location>
</feature>
<organism evidence="9 10">
    <name type="scientific">Nesterenkonia sandarakina</name>
    <dbReference type="NCBI Taxonomy" id="272918"/>
    <lineage>
        <taxon>Bacteria</taxon>
        <taxon>Bacillati</taxon>
        <taxon>Actinomycetota</taxon>
        <taxon>Actinomycetes</taxon>
        <taxon>Micrococcales</taxon>
        <taxon>Micrococcaceae</taxon>
        <taxon>Nesterenkonia</taxon>
    </lineage>
</organism>
<evidence type="ECO:0000256" key="3">
    <source>
        <dbReference type="ARBA" id="ARBA00022475"/>
    </source>
</evidence>
<evidence type="ECO:0000256" key="1">
    <source>
        <dbReference type="ARBA" id="ARBA00004651"/>
    </source>
</evidence>
<accession>A0A2T0YLH1</accession>
<keyword evidence="3 7" id="KW-1003">Cell membrane</keyword>
<dbReference type="InterPro" id="IPR032816">
    <property type="entry name" value="VTT_dom"/>
</dbReference>
<sequence>MSHKALGPAWGSFFRNALLVAVLAGMIYAAFNLRLPPLDELQQRIEDFGWAGWLVFVGLYAAVAMTPIPVTIMAVSGGLIFGTLEGSVLSVIGVLIGCFAAYHLARLLGTQAVRKLLGSHAEKVESHLEGAGFEAVCALRLTPGVPYWPVNYGSGAFGVTQRDFVVASVISTVPGQVALVALGAFIADQTIVNGVVIGVSWAVVVAMTIWAYRSWRGTSNHRLPGAGFAAEASTGT</sequence>
<dbReference type="InterPro" id="IPR015414">
    <property type="entry name" value="TMEM64"/>
</dbReference>
<reference evidence="9 10" key="1">
    <citation type="submission" date="2018-03" db="EMBL/GenBank/DDBJ databases">
        <title>Comparative analysis of microorganisms from saline springs in Andes Mountain Range, Colombia.</title>
        <authorList>
            <person name="Rubin E."/>
        </authorList>
    </citation>
    <scope>NUCLEOTIDE SEQUENCE [LARGE SCALE GENOMIC DNA]</scope>
    <source>
        <strain evidence="9 10">CG 35</strain>
    </source>
</reference>
<evidence type="ECO:0000256" key="2">
    <source>
        <dbReference type="ARBA" id="ARBA00008640"/>
    </source>
</evidence>
<dbReference type="Proteomes" id="UP000238217">
    <property type="component" value="Unassembled WGS sequence"/>
</dbReference>
<dbReference type="EMBL" id="PVTY01000007">
    <property type="protein sequence ID" value="PRZ16116.1"/>
    <property type="molecule type" value="Genomic_DNA"/>
</dbReference>
<evidence type="ECO:0000256" key="4">
    <source>
        <dbReference type="ARBA" id="ARBA00022692"/>
    </source>
</evidence>
<keyword evidence="6 7" id="KW-0472">Membrane</keyword>
<feature type="transmembrane region" description="Helical" evidence="7">
    <location>
        <begin position="191"/>
        <end position="212"/>
    </location>
</feature>
<keyword evidence="4 7" id="KW-0812">Transmembrane</keyword>
<comment type="caution">
    <text evidence="9">The sequence shown here is derived from an EMBL/GenBank/DDBJ whole genome shotgun (WGS) entry which is preliminary data.</text>
</comment>
<evidence type="ECO:0000256" key="6">
    <source>
        <dbReference type="ARBA" id="ARBA00023136"/>
    </source>
</evidence>
<feature type="domain" description="VTT" evidence="8">
    <location>
        <begin position="68"/>
        <end position="184"/>
    </location>
</feature>
<dbReference type="PANTHER" id="PTHR12677:SF59">
    <property type="entry name" value="GOLGI APPARATUS MEMBRANE PROTEIN TVP38-RELATED"/>
    <property type="match status" value="1"/>
</dbReference>
<feature type="transmembrane region" description="Helical" evidence="7">
    <location>
        <begin position="87"/>
        <end position="105"/>
    </location>
</feature>
<feature type="transmembrane region" description="Helical" evidence="7">
    <location>
        <begin position="12"/>
        <end position="31"/>
    </location>
</feature>
<evidence type="ECO:0000256" key="5">
    <source>
        <dbReference type="ARBA" id="ARBA00022989"/>
    </source>
</evidence>
<dbReference type="RefSeq" id="WP_258174844.1">
    <property type="nucleotide sequence ID" value="NZ_PVTY01000007.1"/>
</dbReference>
<evidence type="ECO:0000259" key="8">
    <source>
        <dbReference type="Pfam" id="PF09335"/>
    </source>
</evidence>
<gene>
    <name evidence="9" type="ORF">BCL67_10740</name>
</gene>
<evidence type="ECO:0000313" key="9">
    <source>
        <dbReference type="EMBL" id="PRZ16116.1"/>
    </source>
</evidence>
<comment type="similarity">
    <text evidence="2 7">Belongs to the TVP38/TMEM64 family.</text>
</comment>
<dbReference type="PANTHER" id="PTHR12677">
    <property type="entry name" value="GOLGI APPARATUS MEMBRANE PROTEIN TVP38-RELATED"/>
    <property type="match status" value="1"/>
</dbReference>
<dbReference type="Pfam" id="PF09335">
    <property type="entry name" value="VTT_dom"/>
    <property type="match status" value="1"/>
</dbReference>
<evidence type="ECO:0000313" key="10">
    <source>
        <dbReference type="Proteomes" id="UP000238217"/>
    </source>
</evidence>
<comment type="subcellular location">
    <subcellularLocation>
        <location evidence="1 7">Cell membrane</location>
        <topology evidence="1 7">Multi-pass membrane protein</topology>
    </subcellularLocation>
</comment>
<evidence type="ECO:0000256" key="7">
    <source>
        <dbReference type="RuleBase" id="RU366058"/>
    </source>
</evidence>